<organism evidence="2 3">
    <name type="scientific">Pseudolycoriella hygida</name>
    <dbReference type="NCBI Taxonomy" id="35572"/>
    <lineage>
        <taxon>Eukaryota</taxon>
        <taxon>Metazoa</taxon>
        <taxon>Ecdysozoa</taxon>
        <taxon>Arthropoda</taxon>
        <taxon>Hexapoda</taxon>
        <taxon>Insecta</taxon>
        <taxon>Pterygota</taxon>
        <taxon>Neoptera</taxon>
        <taxon>Endopterygota</taxon>
        <taxon>Diptera</taxon>
        <taxon>Nematocera</taxon>
        <taxon>Sciaroidea</taxon>
        <taxon>Sciaridae</taxon>
        <taxon>Pseudolycoriella</taxon>
    </lineage>
</organism>
<gene>
    <name evidence="2" type="ORF">Bhyg_02813</name>
</gene>
<sequence length="113" mass="12681">MEIIFTFSNSIRYAKLRSHFSLQELLLIRLQCGAYYDFTIFCALVLVGKVQNGRRQNDGATMRRTHDITIKIENSDDDDEIHITDDAEKSAASGSDEDDSLLVAYDSNSVASV</sequence>
<dbReference type="Proteomes" id="UP001151699">
    <property type="component" value="Chromosome A"/>
</dbReference>
<evidence type="ECO:0000313" key="2">
    <source>
        <dbReference type="EMBL" id="KAJ6647590.1"/>
    </source>
</evidence>
<reference evidence="2" key="1">
    <citation type="submission" date="2022-07" db="EMBL/GenBank/DDBJ databases">
        <authorList>
            <person name="Trinca V."/>
            <person name="Uliana J.V.C."/>
            <person name="Torres T.T."/>
            <person name="Ward R.J."/>
            <person name="Monesi N."/>
        </authorList>
    </citation>
    <scope>NUCLEOTIDE SEQUENCE</scope>
    <source>
        <strain evidence="2">HSMRA1968</strain>
        <tissue evidence="2">Whole embryos</tissue>
    </source>
</reference>
<accession>A0A9Q0S8X3</accession>
<dbReference type="OrthoDB" id="8173727at2759"/>
<keyword evidence="1" id="KW-1133">Transmembrane helix</keyword>
<evidence type="ECO:0000256" key="1">
    <source>
        <dbReference type="SAM" id="Phobius"/>
    </source>
</evidence>
<dbReference type="AlphaFoldDB" id="A0A9Q0S8X3"/>
<dbReference type="EMBL" id="WJQU01000001">
    <property type="protein sequence ID" value="KAJ6647590.1"/>
    <property type="molecule type" value="Genomic_DNA"/>
</dbReference>
<evidence type="ECO:0000313" key="3">
    <source>
        <dbReference type="Proteomes" id="UP001151699"/>
    </source>
</evidence>
<proteinExistence type="predicted"/>
<comment type="caution">
    <text evidence="2">The sequence shown here is derived from an EMBL/GenBank/DDBJ whole genome shotgun (WGS) entry which is preliminary data.</text>
</comment>
<keyword evidence="1" id="KW-0812">Transmembrane</keyword>
<keyword evidence="1" id="KW-0472">Membrane</keyword>
<name>A0A9Q0S8X3_9DIPT</name>
<feature type="transmembrane region" description="Helical" evidence="1">
    <location>
        <begin position="26"/>
        <end position="47"/>
    </location>
</feature>
<keyword evidence="3" id="KW-1185">Reference proteome</keyword>
<protein>
    <submittedName>
        <fullName evidence="2">Uncharacterized protein</fullName>
    </submittedName>
</protein>